<feature type="domain" description="CAP-Gly" evidence="3">
    <location>
        <begin position="42"/>
        <end position="88"/>
    </location>
</feature>
<dbReference type="GO" id="GO:0072383">
    <property type="term" value="P:plus-end-directed vesicle transport along microtubule"/>
    <property type="evidence" value="ECO:0007669"/>
    <property type="project" value="TreeGrafter"/>
</dbReference>
<dbReference type="eggNOG" id="KOG4568">
    <property type="taxonomic scope" value="Eukaryota"/>
</dbReference>
<keyword evidence="1" id="KW-0175">Coiled coil</keyword>
<feature type="coiled-coil region" evidence="1">
    <location>
        <begin position="327"/>
        <end position="430"/>
    </location>
</feature>
<dbReference type="PROSITE" id="PS50245">
    <property type="entry name" value="CAP_GLY_2"/>
    <property type="match status" value="1"/>
</dbReference>
<protein>
    <submittedName>
        <fullName evidence="4">Laminin-like protein epi-1</fullName>
    </submittedName>
</protein>
<gene>
    <name evidence="4" type="ORF">BN7_6040</name>
</gene>
<dbReference type="PANTHER" id="PTHR46753">
    <property type="entry name" value="FYVE AND COILED-COIL DOMAIN-CONTAINING PROTEIN 1"/>
    <property type="match status" value="1"/>
</dbReference>
<dbReference type="Proteomes" id="UP000009328">
    <property type="component" value="Unassembled WGS sequence"/>
</dbReference>
<dbReference type="SUPFAM" id="SSF74924">
    <property type="entry name" value="Cap-Gly domain"/>
    <property type="match status" value="1"/>
</dbReference>
<dbReference type="eggNOG" id="KOG1836">
    <property type="taxonomic scope" value="Eukaryota"/>
</dbReference>
<evidence type="ECO:0000313" key="4">
    <source>
        <dbReference type="EMBL" id="CCH46446.1"/>
    </source>
</evidence>
<dbReference type="InterPro" id="IPR000938">
    <property type="entry name" value="CAP-Gly_domain"/>
</dbReference>
<dbReference type="STRING" id="1206466.K0KTF4"/>
<sequence length="861" mass="97953">MMRRHSEIPNTPTPFSKVTNELKIGSMLSIPNTGRAILKYIGPVQGKGGRFAGIELLGESAILGKNNGDVNGVQYFKTSKSGSGLFMTYDKLLQSIDFVESPSVSKRLSLIGSPFASNKKLETNRRHTATALTPSSLASVRNSTSKASHTRSNSSTPPGQMVIKDSPSSEEFKRAIRAKASLETEKNSLIHKTEALKYEVEDLQNRLEDQQKIIKDLEITRNQDKTKLEKANEKVTIIENKLHKQKAAFEEQRNELLDVIEQLESQVNDNEKLYFGELKKLQEEITQKEISLTSNAANGSESSNIIKELQEKLNILQSDKTEKETFVVDLQTKVEDLESKLLHVNKESLDLKEAIISDKTKYDNELKDLKDKLNEMREEVAVRDKVIEKLRGEIKTITSKNDTKSVINDTENLEKEIRDLKTQLEAKHKDILQFTETQKELEELKKSSPENSSADKITELEFKLDNKESIINSLKSQLASSLESGNDEGVTREANETISKLQDQLKQQEKLVEDKQRISEEVEKLKEVSQSLRDVVTEKEKQILEYQTNISTLKESKSSDDQLESALSLKEKELKSMKETMQDLQIQLKELKLVEQKKSVIETERANLSDSLKEKKFQISTLNKKVDELNQKLKEQTDNSDYKSLLEEKSLEIELLKEELLLAKSTEHFKEVEALKEEISSLKELNKSTTNSELNNQLRILQAELKRRPAASQVEELRSELELIDELRKVESRNKDKEIEKLKKLLSEFGSTLKENKNLIKTPSPRNEKKTTPISINKENKETKVDGARTKVSKEPQSNRATMSNISLNRPPVISQVVDGALQVYVPEEKVDPANGRKLWCGLCEREGHDSIDCPYENDIF</sequence>
<organism evidence="4 5">
    <name type="scientific">Wickerhamomyces ciferrii (strain ATCC 14091 / BCRC 22168 / CBS 111 / JCM 3599 / NBRC 0793 / NRRL Y-1031 F-60-10)</name>
    <name type="common">Yeast</name>
    <name type="synonym">Pichia ciferrii</name>
    <dbReference type="NCBI Taxonomy" id="1206466"/>
    <lineage>
        <taxon>Eukaryota</taxon>
        <taxon>Fungi</taxon>
        <taxon>Dikarya</taxon>
        <taxon>Ascomycota</taxon>
        <taxon>Saccharomycotina</taxon>
        <taxon>Saccharomycetes</taxon>
        <taxon>Phaffomycetales</taxon>
        <taxon>Wickerhamomycetaceae</taxon>
        <taxon>Wickerhamomyces</taxon>
    </lineage>
</organism>
<dbReference type="Gene3D" id="2.30.30.190">
    <property type="entry name" value="CAP Gly-rich-like domain"/>
    <property type="match status" value="1"/>
</dbReference>
<comment type="caution">
    <text evidence="4">The sequence shown here is derived from an EMBL/GenBank/DDBJ whole genome shotgun (WGS) entry which is preliminary data.</text>
</comment>
<evidence type="ECO:0000259" key="3">
    <source>
        <dbReference type="PROSITE" id="PS50245"/>
    </source>
</evidence>
<accession>K0KTF4</accession>
<reference evidence="4 5" key="1">
    <citation type="journal article" date="2012" name="Eukaryot. Cell">
        <title>Draft genome sequence of Wickerhamomyces ciferrii NRRL Y-1031 F-60-10.</title>
        <authorList>
            <person name="Schneider J."/>
            <person name="Andrea H."/>
            <person name="Blom J."/>
            <person name="Jaenicke S."/>
            <person name="Ruckert C."/>
            <person name="Schorsch C."/>
            <person name="Szczepanowski R."/>
            <person name="Farwick M."/>
            <person name="Goesmann A."/>
            <person name="Puhler A."/>
            <person name="Schaffer S."/>
            <person name="Tauch A."/>
            <person name="Kohler T."/>
            <person name="Brinkrolf K."/>
        </authorList>
    </citation>
    <scope>NUCLEOTIDE SEQUENCE [LARGE SCALE GENOMIC DNA]</scope>
    <source>
        <strain evidence="5">ATCC 14091 / BCRC 22168 / CBS 111 / JCM 3599 / NBRC 0793 / NRRL Y-1031 F-60-10</strain>
    </source>
</reference>
<dbReference type="InterPro" id="IPR036859">
    <property type="entry name" value="CAP-Gly_dom_sf"/>
</dbReference>
<feature type="region of interest" description="Disordered" evidence="2">
    <location>
        <begin position="121"/>
        <end position="170"/>
    </location>
</feature>
<dbReference type="EMBL" id="CAIF01000246">
    <property type="protein sequence ID" value="CCH46446.1"/>
    <property type="molecule type" value="Genomic_DNA"/>
</dbReference>
<keyword evidence="5" id="KW-1185">Reference proteome</keyword>
<dbReference type="GO" id="GO:0005776">
    <property type="term" value="C:autophagosome"/>
    <property type="evidence" value="ECO:0007669"/>
    <property type="project" value="TreeGrafter"/>
</dbReference>
<evidence type="ECO:0000256" key="2">
    <source>
        <dbReference type="SAM" id="MobiDB-lite"/>
    </source>
</evidence>
<dbReference type="AlphaFoldDB" id="K0KTF4"/>
<dbReference type="GO" id="GO:1901098">
    <property type="term" value="P:positive regulation of autophagosome maturation"/>
    <property type="evidence" value="ECO:0007669"/>
    <property type="project" value="TreeGrafter"/>
</dbReference>
<feature type="coiled-coil region" evidence="1">
    <location>
        <begin position="457"/>
        <end position="692"/>
    </location>
</feature>
<evidence type="ECO:0000313" key="5">
    <source>
        <dbReference type="Proteomes" id="UP000009328"/>
    </source>
</evidence>
<proteinExistence type="predicted"/>
<feature type="coiled-coil region" evidence="1">
    <location>
        <begin position="186"/>
        <end position="273"/>
    </location>
</feature>
<evidence type="ECO:0000256" key="1">
    <source>
        <dbReference type="SAM" id="Coils"/>
    </source>
</evidence>
<dbReference type="SMART" id="SM01052">
    <property type="entry name" value="CAP_GLY"/>
    <property type="match status" value="1"/>
</dbReference>
<dbReference type="GO" id="GO:0005770">
    <property type="term" value="C:late endosome"/>
    <property type="evidence" value="ECO:0007669"/>
    <property type="project" value="TreeGrafter"/>
</dbReference>
<dbReference type="Pfam" id="PF01302">
    <property type="entry name" value="CAP_GLY"/>
    <property type="match status" value="1"/>
</dbReference>
<dbReference type="InParanoid" id="K0KTF4"/>
<dbReference type="HOGENOM" id="CLU_332388_0_0_1"/>
<feature type="compositionally biased region" description="Polar residues" evidence="2">
    <location>
        <begin position="130"/>
        <end position="158"/>
    </location>
</feature>
<name>K0KTF4_WICCF</name>
<dbReference type="PANTHER" id="PTHR46753:SF2">
    <property type="entry name" value="FYVE AND COILED-COIL DOMAIN-CONTAINING PROTEIN 1"/>
    <property type="match status" value="1"/>
</dbReference>